<protein>
    <submittedName>
        <fullName evidence="1">Uncharacterized protein</fullName>
    </submittedName>
</protein>
<reference evidence="1 2" key="1">
    <citation type="submission" date="2024-08" db="EMBL/GenBank/DDBJ databases">
        <title>Insights into the chromosomal genome structure of Flemingia macrophylla.</title>
        <authorList>
            <person name="Ding Y."/>
            <person name="Zhao Y."/>
            <person name="Bi W."/>
            <person name="Wu M."/>
            <person name="Zhao G."/>
            <person name="Gong Y."/>
            <person name="Li W."/>
            <person name="Zhang P."/>
        </authorList>
    </citation>
    <scope>NUCLEOTIDE SEQUENCE [LARGE SCALE GENOMIC DNA]</scope>
    <source>
        <strain evidence="1">DYQJB</strain>
        <tissue evidence="1">Leaf</tissue>
    </source>
</reference>
<keyword evidence="2" id="KW-1185">Reference proteome</keyword>
<sequence>MLPNLDLLHPSGPSLFCSNGTTRSKDCNDISHRYEAFGEDKQPKMSYNDDGLPASKTTDHMDYASGLALVFKGEEAMIAAISEDPSKFKVFLSIFTLNLKHIETILTIGYSRNSRLLFE</sequence>
<name>A0ABD1LU83_9FABA</name>
<comment type="caution">
    <text evidence="1">The sequence shown here is derived from an EMBL/GenBank/DDBJ whole genome shotgun (WGS) entry which is preliminary data.</text>
</comment>
<evidence type="ECO:0000313" key="2">
    <source>
        <dbReference type="Proteomes" id="UP001603857"/>
    </source>
</evidence>
<dbReference type="Proteomes" id="UP001603857">
    <property type="component" value="Unassembled WGS sequence"/>
</dbReference>
<evidence type="ECO:0000313" key="1">
    <source>
        <dbReference type="EMBL" id="KAL2326450.1"/>
    </source>
</evidence>
<gene>
    <name evidence="1" type="ORF">Fmac_025508</name>
</gene>
<dbReference type="AlphaFoldDB" id="A0ABD1LU83"/>
<accession>A0ABD1LU83</accession>
<proteinExistence type="predicted"/>
<organism evidence="1 2">
    <name type="scientific">Flemingia macrophylla</name>
    <dbReference type="NCBI Taxonomy" id="520843"/>
    <lineage>
        <taxon>Eukaryota</taxon>
        <taxon>Viridiplantae</taxon>
        <taxon>Streptophyta</taxon>
        <taxon>Embryophyta</taxon>
        <taxon>Tracheophyta</taxon>
        <taxon>Spermatophyta</taxon>
        <taxon>Magnoliopsida</taxon>
        <taxon>eudicotyledons</taxon>
        <taxon>Gunneridae</taxon>
        <taxon>Pentapetalae</taxon>
        <taxon>rosids</taxon>
        <taxon>fabids</taxon>
        <taxon>Fabales</taxon>
        <taxon>Fabaceae</taxon>
        <taxon>Papilionoideae</taxon>
        <taxon>50 kb inversion clade</taxon>
        <taxon>NPAAA clade</taxon>
        <taxon>indigoferoid/millettioid clade</taxon>
        <taxon>Phaseoleae</taxon>
        <taxon>Flemingia</taxon>
    </lineage>
</organism>
<dbReference type="EMBL" id="JBGMDY010000008">
    <property type="protein sequence ID" value="KAL2326450.1"/>
    <property type="molecule type" value="Genomic_DNA"/>
</dbReference>